<keyword evidence="3" id="KW-1185">Reference proteome</keyword>
<accession>J3L6A8</accession>
<sequence length="69" mass="7502">ASVRLSPPLLRCRLLLCSARWSGGALGYSALFRFGSTPSRRRLLPANLPIPPSLSRARTPDSPVHPSIH</sequence>
<dbReference type="AlphaFoldDB" id="J3L6A8"/>
<feature type="region of interest" description="Disordered" evidence="1">
    <location>
        <begin position="47"/>
        <end position="69"/>
    </location>
</feature>
<dbReference type="HOGENOM" id="CLU_2783399_0_0_1"/>
<dbReference type="EnsemblPlants" id="OB01G47640.1">
    <property type="protein sequence ID" value="OB01G47640.1"/>
    <property type="gene ID" value="OB01G47640"/>
</dbReference>
<evidence type="ECO:0000313" key="2">
    <source>
        <dbReference type="EnsemblPlants" id="OB01G47640.1"/>
    </source>
</evidence>
<dbReference type="Gramene" id="OB01G47640.1">
    <property type="protein sequence ID" value="OB01G47640.1"/>
    <property type="gene ID" value="OB01G47640"/>
</dbReference>
<protein>
    <submittedName>
        <fullName evidence="2">Uncharacterized protein</fullName>
    </submittedName>
</protein>
<evidence type="ECO:0000256" key="1">
    <source>
        <dbReference type="SAM" id="MobiDB-lite"/>
    </source>
</evidence>
<organism evidence="2">
    <name type="scientific">Oryza brachyantha</name>
    <name type="common">malo sina</name>
    <dbReference type="NCBI Taxonomy" id="4533"/>
    <lineage>
        <taxon>Eukaryota</taxon>
        <taxon>Viridiplantae</taxon>
        <taxon>Streptophyta</taxon>
        <taxon>Embryophyta</taxon>
        <taxon>Tracheophyta</taxon>
        <taxon>Spermatophyta</taxon>
        <taxon>Magnoliopsida</taxon>
        <taxon>Liliopsida</taxon>
        <taxon>Poales</taxon>
        <taxon>Poaceae</taxon>
        <taxon>BOP clade</taxon>
        <taxon>Oryzoideae</taxon>
        <taxon>Oryzeae</taxon>
        <taxon>Oryzinae</taxon>
        <taxon>Oryza</taxon>
    </lineage>
</organism>
<reference evidence="2" key="2">
    <citation type="submission" date="2013-04" db="UniProtKB">
        <authorList>
            <consortium name="EnsemblPlants"/>
        </authorList>
    </citation>
    <scope>IDENTIFICATION</scope>
</reference>
<evidence type="ECO:0000313" key="3">
    <source>
        <dbReference type="Proteomes" id="UP000006038"/>
    </source>
</evidence>
<proteinExistence type="predicted"/>
<dbReference type="Proteomes" id="UP000006038">
    <property type="component" value="Chromosome 1"/>
</dbReference>
<reference evidence="2" key="1">
    <citation type="journal article" date="2013" name="Nat. Commun.">
        <title>Whole-genome sequencing of Oryza brachyantha reveals mechanisms underlying Oryza genome evolution.</title>
        <authorList>
            <person name="Chen J."/>
            <person name="Huang Q."/>
            <person name="Gao D."/>
            <person name="Wang J."/>
            <person name="Lang Y."/>
            <person name="Liu T."/>
            <person name="Li B."/>
            <person name="Bai Z."/>
            <person name="Luis Goicoechea J."/>
            <person name="Liang C."/>
            <person name="Chen C."/>
            <person name="Zhang W."/>
            <person name="Sun S."/>
            <person name="Liao Y."/>
            <person name="Zhang X."/>
            <person name="Yang L."/>
            <person name="Song C."/>
            <person name="Wang M."/>
            <person name="Shi J."/>
            <person name="Liu G."/>
            <person name="Liu J."/>
            <person name="Zhou H."/>
            <person name="Zhou W."/>
            <person name="Yu Q."/>
            <person name="An N."/>
            <person name="Chen Y."/>
            <person name="Cai Q."/>
            <person name="Wang B."/>
            <person name="Liu B."/>
            <person name="Min J."/>
            <person name="Huang Y."/>
            <person name="Wu H."/>
            <person name="Li Z."/>
            <person name="Zhang Y."/>
            <person name="Yin Y."/>
            <person name="Song W."/>
            <person name="Jiang J."/>
            <person name="Jackson S.A."/>
            <person name="Wing R.A."/>
            <person name="Wang J."/>
            <person name="Chen M."/>
        </authorList>
    </citation>
    <scope>NUCLEOTIDE SEQUENCE [LARGE SCALE GENOMIC DNA]</scope>
    <source>
        <strain evidence="2">cv. IRGC 101232</strain>
    </source>
</reference>
<name>J3L6A8_ORYBR</name>